<feature type="compositionally biased region" description="Basic and acidic residues" evidence="5">
    <location>
        <begin position="125"/>
        <end position="138"/>
    </location>
</feature>
<sequence length="533" mass="60819">CWPNGNDSCGPRTVLLSYRLPFTLESVVEQVSNVLKDDCCGTVEKLYLPNGIKVMSLDQILPNAHYVALRRSDHFKRAHYREVSLPNFRTSPRLERKSLLLPLSRSTKTSSHSSPEHSYASHNGYRREKARKEEDQVFHARPVKHKRSSEKTRQADYDQDQGGVFKAKNPNHATRGARQVDDSRQTRTELPVDRRPAEEVREDRGKGKAEKEAKKNKKDEQRTYRANSKRPTPPGGDQRNEEAEREALARREAENRERVEKARQQKGRDENRNNQRSTPQASPINSRQDLQREEELAAARIQAGYRGYKTRKGLRERQADDRMDRMERDAAYERDAYNRQMQEEEEKAASKIQAGFRGYKTRRDLKAKRREDQMYRQDSDLMREDPISLQGEDDWGPGPAHHDHDREHHAATKIQAGFRGYKDRQRVKEMQTRQVNDEEPQGDSPPPLGAAPTPPPGNPTSPVPATDGDTGKDLSEEEKEHAAATKIQATFRGHQTRRELAQDKAAADAAADTVQDGEGAAENTQAQTDTPQN</sequence>
<feature type="compositionally biased region" description="Polar residues" evidence="5">
    <location>
        <begin position="522"/>
        <end position="533"/>
    </location>
</feature>
<dbReference type="InterPro" id="IPR036572">
    <property type="entry name" value="Doublecortin_dom_sf"/>
</dbReference>
<feature type="compositionally biased region" description="Polar residues" evidence="5">
    <location>
        <begin position="274"/>
        <end position="288"/>
    </location>
</feature>
<dbReference type="InterPro" id="IPR027417">
    <property type="entry name" value="P-loop_NTPase"/>
</dbReference>
<dbReference type="SUPFAM" id="SSF52540">
    <property type="entry name" value="P-loop containing nucleoside triphosphate hydrolases"/>
    <property type="match status" value="1"/>
</dbReference>
<feature type="compositionally biased region" description="Basic and acidic residues" evidence="5">
    <location>
        <begin position="420"/>
        <end position="431"/>
    </location>
</feature>
<dbReference type="GO" id="GO:0005516">
    <property type="term" value="F:calmodulin binding"/>
    <property type="evidence" value="ECO:0007669"/>
    <property type="project" value="UniProtKB-KW"/>
</dbReference>
<feature type="compositionally biased region" description="Basic and acidic residues" evidence="5">
    <location>
        <begin position="362"/>
        <end position="386"/>
    </location>
</feature>
<comment type="subcellular location">
    <subcellularLocation>
        <location evidence="1">Cytoplasm</location>
    </subcellularLocation>
</comment>
<proteinExistence type="predicted"/>
<feature type="region of interest" description="Disordered" evidence="5">
    <location>
        <begin position="333"/>
        <end position="352"/>
    </location>
</feature>
<dbReference type="GO" id="GO:0005737">
    <property type="term" value="C:cytoplasm"/>
    <property type="evidence" value="ECO:0007669"/>
    <property type="project" value="UniProtKB-SubCell"/>
</dbReference>
<keyword evidence="3" id="KW-0677">Repeat</keyword>
<dbReference type="EMBL" id="JACVVK020000141">
    <property type="protein sequence ID" value="KAK7489201.1"/>
    <property type="molecule type" value="Genomic_DNA"/>
</dbReference>
<evidence type="ECO:0000313" key="7">
    <source>
        <dbReference type="EMBL" id="KAK7489201.1"/>
    </source>
</evidence>
<feature type="compositionally biased region" description="Basic and acidic residues" evidence="5">
    <location>
        <begin position="238"/>
        <end position="273"/>
    </location>
</feature>
<dbReference type="InterPro" id="IPR003533">
    <property type="entry name" value="Doublecortin_dom"/>
</dbReference>
<gene>
    <name evidence="7" type="ORF">BaRGS_00019579</name>
</gene>
<dbReference type="SMART" id="SM00015">
    <property type="entry name" value="IQ"/>
    <property type="match status" value="4"/>
</dbReference>
<reference evidence="7 8" key="1">
    <citation type="journal article" date="2023" name="Sci. Data">
        <title>Genome assembly of the Korean intertidal mud-creeper Batillaria attramentaria.</title>
        <authorList>
            <person name="Patra A.K."/>
            <person name="Ho P.T."/>
            <person name="Jun S."/>
            <person name="Lee S.J."/>
            <person name="Kim Y."/>
            <person name="Won Y.J."/>
        </authorList>
    </citation>
    <scope>NUCLEOTIDE SEQUENCE [LARGE SCALE GENOMIC DNA]</scope>
    <source>
        <strain evidence="7">Wonlab-2016</strain>
    </source>
</reference>
<keyword evidence="4" id="KW-0112">Calmodulin-binding</keyword>
<feature type="non-terminal residue" evidence="7">
    <location>
        <position position="1"/>
    </location>
</feature>
<evidence type="ECO:0000256" key="2">
    <source>
        <dbReference type="ARBA" id="ARBA00022490"/>
    </source>
</evidence>
<feature type="compositionally biased region" description="Basic and acidic residues" evidence="5">
    <location>
        <begin position="400"/>
        <end position="410"/>
    </location>
</feature>
<dbReference type="InterPro" id="IPR051185">
    <property type="entry name" value="ASPM"/>
</dbReference>
<feature type="compositionally biased region" description="Basic and acidic residues" evidence="5">
    <location>
        <begin position="313"/>
        <end position="327"/>
    </location>
</feature>
<feature type="compositionally biased region" description="Low complexity" evidence="5">
    <location>
        <begin position="104"/>
        <end position="122"/>
    </location>
</feature>
<evidence type="ECO:0000256" key="4">
    <source>
        <dbReference type="ARBA" id="ARBA00022860"/>
    </source>
</evidence>
<organism evidence="7 8">
    <name type="scientific">Batillaria attramentaria</name>
    <dbReference type="NCBI Taxonomy" id="370345"/>
    <lineage>
        <taxon>Eukaryota</taxon>
        <taxon>Metazoa</taxon>
        <taxon>Spiralia</taxon>
        <taxon>Lophotrochozoa</taxon>
        <taxon>Mollusca</taxon>
        <taxon>Gastropoda</taxon>
        <taxon>Caenogastropoda</taxon>
        <taxon>Sorbeoconcha</taxon>
        <taxon>Cerithioidea</taxon>
        <taxon>Batillariidae</taxon>
        <taxon>Batillaria</taxon>
    </lineage>
</organism>
<dbReference type="Pfam" id="PF00612">
    <property type="entry name" value="IQ"/>
    <property type="match status" value="4"/>
</dbReference>
<protein>
    <recommendedName>
        <fullName evidence="6">Doublecortin domain-containing protein</fullName>
    </recommendedName>
</protein>
<feature type="region of interest" description="Disordered" evidence="5">
    <location>
        <begin position="362"/>
        <end position="533"/>
    </location>
</feature>
<evidence type="ECO:0000259" key="6">
    <source>
        <dbReference type="PROSITE" id="PS50309"/>
    </source>
</evidence>
<dbReference type="Gene3D" id="3.10.20.230">
    <property type="entry name" value="Doublecortin domain"/>
    <property type="match status" value="1"/>
</dbReference>
<feature type="compositionally biased region" description="Pro residues" evidence="5">
    <location>
        <begin position="443"/>
        <end position="462"/>
    </location>
</feature>
<dbReference type="PROSITE" id="PS50096">
    <property type="entry name" value="IQ"/>
    <property type="match status" value="4"/>
</dbReference>
<feature type="domain" description="Doublecortin" evidence="6">
    <location>
        <begin position="1"/>
        <end position="81"/>
    </location>
</feature>
<keyword evidence="2" id="KW-0963">Cytoplasm</keyword>
<evidence type="ECO:0000256" key="3">
    <source>
        <dbReference type="ARBA" id="ARBA00022737"/>
    </source>
</evidence>
<comment type="caution">
    <text evidence="7">The sequence shown here is derived from an EMBL/GenBank/DDBJ whole genome shotgun (WGS) entry which is preliminary data.</text>
</comment>
<dbReference type="PANTHER" id="PTHR22706">
    <property type="entry name" value="ASSEMBLY FACTOR FOR SPINDLE MICROTUBULES"/>
    <property type="match status" value="1"/>
</dbReference>
<feature type="compositionally biased region" description="Basic and acidic residues" evidence="5">
    <location>
        <begin position="496"/>
        <end position="506"/>
    </location>
</feature>
<dbReference type="SUPFAM" id="SSF89837">
    <property type="entry name" value="Doublecortin (DC)"/>
    <property type="match status" value="1"/>
</dbReference>
<feature type="compositionally biased region" description="Basic and acidic residues" evidence="5">
    <location>
        <begin position="178"/>
        <end position="223"/>
    </location>
</feature>
<evidence type="ECO:0000256" key="5">
    <source>
        <dbReference type="SAM" id="MobiDB-lite"/>
    </source>
</evidence>
<evidence type="ECO:0000313" key="8">
    <source>
        <dbReference type="Proteomes" id="UP001519460"/>
    </source>
</evidence>
<evidence type="ECO:0000256" key="1">
    <source>
        <dbReference type="ARBA" id="ARBA00004496"/>
    </source>
</evidence>
<dbReference type="Proteomes" id="UP001519460">
    <property type="component" value="Unassembled WGS sequence"/>
</dbReference>
<accession>A0ABD0KQH5</accession>
<dbReference type="Gene3D" id="1.20.5.190">
    <property type="match status" value="3"/>
</dbReference>
<feature type="region of interest" description="Disordered" evidence="5">
    <location>
        <begin position="99"/>
        <end position="327"/>
    </location>
</feature>
<dbReference type="InterPro" id="IPR000048">
    <property type="entry name" value="IQ_motif_EF-hand-BS"/>
</dbReference>
<feature type="compositionally biased region" description="Basic and acidic residues" evidence="5">
    <location>
        <begin position="469"/>
        <end position="483"/>
    </location>
</feature>
<dbReference type="CDD" id="cd23767">
    <property type="entry name" value="IQCD"/>
    <property type="match status" value="4"/>
</dbReference>
<keyword evidence="8" id="KW-1185">Reference proteome</keyword>
<dbReference type="AlphaFoldDB" id="A0ABD0KQH5"/>
<dbReference type="PANTHER" id="PTHR22706:SF1">
    <property type="entry name" value="ASSEMBLY FACTOR FOR SPINDLE MICROTUBULES"/>
    <property type="match status" value="1"/>
</dbReference>
<dbReference type="PROSITE" id="PS50309">
    <property type="entry name" value="DC"/>
    <property type="match status" value="1"/>
</dbReference>
<name>A0ABD0KQH5_9CAEN</name>